<evidence type="ECO:0000313" key="2">
    <source>
        <dbReference type="Proteomes" id="UP000250043"/>
    </source>
</evidence>
<organism evidence="1 2">
    <name type="scientific">Obba rivulosa</name>
    <dbReference type="NCBI Taxonomy" id="1052685"/>
    <lineage>
        <taxon>Eukaryota</taxon>
        <taxon>Fungi</taxon>
        <taxon>Dikarya</taxon>
        <taxon>Basidiomycota</taxon>
        <taxon>Agaricomycotina</taxon>
        <taxon>Agaricomycetes</taxon>
        <taxon>Polyporales</taxon>
        <taxon>Gelatoporiaceae</taxon>
        <taxon>Obba</taxon>
    </lineage>
</organism>
<proteinExistence type="predicted"/>
<accession>A0A8E2DPL2</accession>
<gene>
    <name evidence="1" type="ORF">OBBRIDRAFT_319013</name>
</gene>
<protein>
    <submittedName>
        <fullName evidence="1">Uncharacterized protein</fullName>
    </submittedName>
</protein>
<dbReference type="EMBL" id="KV722355">
    <property type="protein sequence ID" value="OCH93430.1"/>
    <property type="molecule type" value="Genomic_DNA"/>
</dbReference>
<dbReference type="AlphaFoldDB" id="A0A8E2DPL2"/>
<dbReference type="Proteomes" id="UP000250043">
    <property type="component" value="Unassembled WGS sequence"/>
</dbReference>
<evidence type="ECO:0000313" key="1">
    <source>
        <dbReference type="EMBL" id="OCH93430.1"/>
    </source>
</evidence>
<name>A0A8E2DPL2_9APHY</name>
<keyword evidence="2" id="KW-1185">Reference proteome</keyword>
<sequence>MPLTPSLSCAFVHSSRGFPPAAMAFPLRCPRLHREREHPSIVLQLCREQLMQAVSHSRLSRQGAHDILLTALAAHNHHVGLIVSRVPRTIQHRINAGTIHSAQLPAPVRPAECCPALEVCRLPPMRRNRSTRLS</sequence>
<reference evidence="1 2" key="1">
    <citation type="submission" date="2016-07" db="EMBL/GenBank/DDBJ databases">
        <title>Draft genome of the white-rot fungus Obba rivulosa 3A-2.</title>
        <authorList>
            <consortium name="DOE Joint Genome Institute"/>
            <person name="Miettinen O."/>
            <person name="Riley R."/>
            <person name="Acob R."/>
            <person name="Barry K."/>
            <person name="Cullen D."/>
            <person name="De Vries R."/>
            <person name="Hainaut M."/>
            <person name="Hatakka A."/>
            <person name="Henrissat B."/>
            <person name="Hilden K."/>
            <person name="Kuo R."/>
            <person name="Labutti K."/>
            <person name="Lipzen A."/>
            <person name="Makela M.R."/>
            <person name="Sandor L."/>
            <person name="Spatafora J.W."/>
            <person name="Grigoriev I.V."/>
            <person name="Hibbett D.S."/>
        </authorList>
    </citation>
    <scope>NUCLEOTIDE SEQUENCE [LARGE SCALE GENOMIC DNA]</scope>
    <source>
        <strain evidence="1 2">3A-2</strain>
    </source>
</reference>